<dbReference type="RefSeq" id="WP_156806649.1">
    <property type="nucleotide sequence ID" value="NZ_JBHSOJ010000016.1"/>
</dbReference>
<feature type="transmembrane region" description="Helical" evidence="2">
    <location>
        <begin position="20"/>
        <end position="53"/>
    </location>
</feature>
<dbReference type="GO" id="GO:0016787">
    <property type="term" value="F:hydrolase activity"/>
    <property type="evidence" value="ECO:0007669"/>
    <property type="project" value="UniProtKB-KW"/>
</dbReference>
<keyword evidence="2" id="KW-0812">Transmembrane</keyword>
<evidence type="ECO:0000256" key="1">
    <source>
        <dbReference type="ARBA" id="ARBA00009067"/>
    </source>
</evidence>
<feature type="transmembrane region" description="Helical" evidence="2">
    <location>
        <begin position="178"/>
        <end position="197"/>
    </location>
</feature>
<keyword evidence="2" id="KW-0472">Membrane</keyword>
<accession>A0ABW0UD18</accession>
<feature type="transmembrane region" description="Helical" evidence="2">
    <location>
        <begin position="73"/>
        <end position="90"/>
    </location>
</feature>
<feature type="transmembrane region" description="Helical" evidence="2">
    <location>
        <begin position="281"/>
        <end position="298"/>
    </location>
</feature>
<dbReference type="InterPro" id="IPR003675">
    <property type="entry name" value="Rce1/LyrA-like_dom"/>
</dbReference>
<dbReference type="EMBL" id="JBHSOJ010000016">
    <property type="protein sequence ID" value="MFC5631437.1"/>
    <property type="molecule type" value="Genomic_DNA"/>
</dbReference>
<sequence length="303" mass="33164">MNKRILQAPTELYQKMPTWLVAILTPVMVEGFFIIGSVLFGIIFGLSAVFFIIVNGNFDAFTEGVTLPLHVELLSFSFVSGLLFMWVKWVEKRPISSLGFFKKNWFKELALGFLVGSLQFSLALGLVYLLGGVEVSGVDVSSTTWLYVLSTIPFWLIQGGTEELLTRGWLLPILNKRTNLAIAVGISSSLFGLMHLANDHVTFLSVLSIILSGVTMALYMLKRDNLWGVIGLHGAWNFVQGNIYGVAVSGQGAGASIFHFVEKAGAPEWISGGGFGTEGSLMASLVELLFIAYLYYGVKKEKA</sequence>
<comment type="caution">
    <text evidence="4">The sequence shown here is derived from an EMBL/GenBank/DDBJ whole genome shotgun (WGS) entry which is preliminary data.</text>
</comment>
<keyword evidence="4" id="KW-0378">Hydrolase</keyword>
<proteinExistence type="inferred from homology"/>
<feature type="domain" description="CAAX prenyl protease 2/Lysostaphin resistance protein A-like" evidence="3">
    <location>
        <begin position="145"/>
        <end position="239"/>
    </location>
</feature>
<feature type="transmembrane region" description="Helical" evidence="2">
    <location>
        <begin position="203"/>
        <end position="221"/>
    </location>
</feature>
<gene>
    <name evidence="4" type="ORF">ACFPQ3_07580</name>
</gene>
<feature type="transmembrane region" description="Helical" evidence="2">
    <location>
        <begin position="137"/>
        <end position="157"/>
    </location>
</feature>
<name>A0ABW0UD18_9STRE</name>
<evidence type="ECO:0000259" key="3">
    <source>
        <dbReference type="Pfam" id="PF02517"/>
    </source>
</evidence>
<comment type="similarity">
    <text evidence="1">Belongs to the UPF0177 family.</text>
</comment>
<evidence type="ECO:0000256" key="2">
    <source>
        <dbReference type="SAM" id="Phobius"/>
    </source>
</evidence>
<dbReference type="PANTHER" id="PTHR39430">
    <property type="entry name" value="MEMBRANE-ASSOCIATED PROTEASE-RELATED"/>
    <property type="match status" value="1"/>
</dbReference>
<organism evidence="4 5">
    <name type="scientific">Streptococcus caledonicus</name>
    <dbReference type="NCBI Taxonomy" id="2614158"/>
    <lineage>
        <taxon>Bacteria</taxon>
        <taxon>Bacillati</taxon>
        <taxon>Bacillota</taxon>
        <taxon>Bacilli</taxon>
        <taxon>Lactobacillales</taxon>
        <taxon>Streptococcaceae</taxon>
        <taxon>Streptococcus</taxon>
    </lineage>
</organism>
<dbReference type="EC" id="3.4.-.-" evidence="4"/>
<keyword evidence="5" id="KW-1185">Reference proteome</keyword>
<dbReference type="PANTHER" id="PTHR39430:SF1">
    <property type="entry name" value="PROTEASE"/>
    <property type="match status" value="1"/>
</dbReference>
<reference evidence="5" key="1">
    <citation type="journal article" date="2019" name="Int. J. Syst. Evol. Microbiol.">
        <title>The Global Catalogue of Microorganisms (GCM) 10K type strain sequencing project: providing services to taxonomists for standard genome sequencing and annotation.</title>
        <authorList>
            <consortium name="The Broad Institute Genomics Platform"/>
            <consortium name="The Broad Institute Genome Sequencing Center for Infectious Disease"/>
            <person name="Wu L."/>
            <person name="Ma J."/>
        </authorList>
    </citation>
    <scope>NUCLEOTIDE SEQUENCE [LARGE SCALE GENOMIC DNA]</scope>
    <source>
        <strain evidence="5">DT43</strain>
    </source>
</reference>
<keyword evidence="2" id="KW-1133">Transmembrane helix</keyword>
<feature type="transmembrane region" description="Helical" evidence="2">
    <location>
        <begin position="111"/>
        <end position="131"/>
    </location>
</feature>
<evidence type="ECO:0000313" key="5">
    <source>
        <dbReference type="Proteomes" id="UP001596110"/>
    </source>
</evidence>
<dbReference type="Pfam" id="PF02517">
    <property type="entry name" value="Rce1-like"/>
    <property type="match status" value="1"/>
</dbReference>
<protein>
    <submittedName>
        <fullName evidence="4">CPBP family intramembrane glutamic endopeptidase</fullName>
        <ecNumber evidence="4">3.4.-.-</ecNumber>
    </submittedName>
</protein>
<evidence type="ECO:0000313" key="4">
    <source>
        <dbReference type="EMBL" id="MFC5631437.1"/>
    </source>
</evidence>
<dbReference type="Proteomes" id="UP001596110">
    <property type="component" value="Unassembled WGS sequence"/>
</dbReference>